<evidence type="ECO:0000313" key="2">
    <source>
        <dbReference type="Proteomes" id="UP001203284"/>
    </source>
</evidence>
<proteinExistence type="predicted"/>
<dbReference type="InterPro" id="IPR028082">
    <property type="entry name" value="Peripla_BP_I"/>
</dbReference>
<dbReference type="SUPFAM" id="SSF53822">
    <property type="entry name" value="Periplasmic binding protein-like I"/>
    <property type="match status" value="1"/>
</dbReference>
<name>A0ABT0DDC2_9HYPH</name>
<organism evidence="1 2">
    <name type="scientific">Ancylobacter crimeensis</name>
    <dbReference type="NCBI Taxonomy" id="2579147"/>
    <lineage>
        <taxon>Bacteria</taxon>
        <taxon>Pseudomonadati</taxon>
        <taxon>Pseudomonadota</taxon>
        <taxon>Alphaproteobacteria</taxon>
        <taxon>Hyphomicrobiales</taxon>
        <taxon>Xanthobacteraceae</taxon>
        <taxon>Ancylobacter</taxon>
    </lineage>
</organism>
<dbReference type="Gene3D" id="3.40.50.2300">
    <property type="match status" value="2"/>
</dbReference>
<keyword evidence="2" id="KW-1185">Reference proteome</keyword>
<dbReference type="Proteomes" id="UP001203284">
    <property type="component" value="Unassembled WGS sequence"/>
</dbReference>
<dbReference type="PANTHER" id="PTHR47628:SF1">
    <property type="entry name" value="ALIPHATIC AMIDASE EXPRESSION-REGULATING PROTEIN"/>
    <property type="match status" value="1"/>
</dbReference>
<dbReference type="EMBL" id="JALKCH010000008">
    <property type="protein sequence ID" value="MCK0197963.1"/>
    <property type="molecule type" value="Genomic_DNA"/>
</dbReference>
<sequence length="386" mass="41444">MTDPIRIGILYSTTGPYGAFGRDCTDGAVLAAEALNEEALKGRGLPVELVLADPAGEAGRYVSLARALLREKGCRHIVGTALSAARKDVTPLVEKHDALLWYLCPYEGFEANENIIYTGACPNQHLLPLFEHLIPRHGGRVFLLGANYVWGWEMNRLARELLDAAGGEVAGERFLPIEETEIGRLIAEIRAARPSFILNNLIGPSSYAFLAAMRALGREEPAFRPEACPVVSCDLTECELPEIPDGAGVGQLAAACWFDSLDLPESRAFRAQAAARFGAGRRFSSFFSGAYAAVRLCAEAIRAASTDEPAAVRRAVCGPVHPTVQGPIRIDPRTNHAALPFHLGRINAEGGFDVIASRPPVAADPYLTGVRSGSRIAAPTHLRVVS</sequence>
<protein>
    <submittedName>
        <fullName evidence="1">Transporter substrate-binding protein</fullName>
    </submittedName>
</protein>
<dbReference type="Pfam" id="PF13433">
    <property type="entry name" value="Peripla_BP_5"/>
    <property type="match status" value="1"/>
</dbReference>
<evidence type="ECO:0000313" key="1">
    <source>
        <dbReference type="EMBL" id="MCK0197963.1"/>
    </source>
</evidence>
<gene>
    <name evidence="1" type="ORF">MWN34_13700</name>
</gene>
<comment type="caution">
    <text evidence="1">The sequence shown here is derived from an EMBL/GenBank/DDBJ whole genome shotgun (WGS) entry which is preliminary data.</text>
</comment>
<accession>A0ABT0DDC2</accession>
<reference evidence="1 2" key="1">
    <citation type="submission" date="2022-04" db="EMBL/GenBank/DDBJ databases">
        <authorList>
            <person name="Grouzdev D.S."/>
            <person name="Pantiukh K.S."/>
            <person name="Krutkina M.S."/>
        </authorList>
    </citation>
    <scope>NUCLEOTIDE SEQUENCE [LARGE SCALE GENOMIC DNA]</scope>
    <source>
        <strain evidence="1 2">6x-1</strain>
    </source>
</reference>
<dbReference type="RefSeq" id="WP_247029858.1">
    <property type="nucleotide sequence ID" value="NZ_JALKCH010000008.1"/>
</dbReference>
<dbReference type="PANTHER" id="PTHR47628">
    <property type="match status" value="1"/>
</dbReference>